<evidence type="ECO:0000313" key="3">
    <source>
        <dbReference type="Proteomes" id="UP000474104"/>
    </source>
</evidence>
<accession>A0A9X5CBY9</accession>
<evidence type="ECO:0000256" key="1">
    <source>
        <dbReference type="SAM" id="Coils"/>
    </source>
</evidence>
<organism evidence="2 3">
    <name type="scientific">Schaedlerella arabinosiphila</name>
    <dbReference type="NCBI Taxonomy" id="2044587"/>
    <lineage>
        <taxon>Bacteria</taxon>
        <taxon>Bacillati</taxon>
        <taxon>Bacillota</taxon>
        <taxon>Clostridia</taxon>
        <taxon>Lachnospirales</taxon>
        <taxon>Lachnospiraceae</taxon>
        <taxon>Schaedlerella</taxon>
    </lineage>
</organism>
<dbReference type="Proteomes" id="UP000474104">
    <property type="component" value="Unassembled WGS sequence"/>
</dbReference>
<dbReference type="AlphaFoldDB" id="A0A9X5CBY9"/>
<gene>
    <name evidence="2" type="ORF">FMM80_23720</name>
</gene>
<dbReference type="RefSeq" id="WP_004080825.1">
    <property type="nucleotide sequence ID" value="NZ_VIRB01000138.1"/>
</dbReference>
<dbReference type="OrthoDB" id="2047343at2"/>
<proteinExistence type="predicted"/>
<dbReference type="Gene3D" id="1.20.5.340">
    <property type="match status" value="1"/>
</dbReference>
<comment type="caution">
    <text evidence="2">The sequence shown here is derived from an EMBL/GenBank/DDBJ whole genome shotgun (WGS) entry which is preliminary data.</text>
</comment>
<feature type="coiled-coil region" evidence="1">
    <location>
        <begin position="2"/>
        <end position="29"/>
    </location>
</feature>
<dbReference type="EMBL" id="VIRB01000138">
    <property type="protein sequence ID" value="NDO71495.1"/>
    <property type="molecule type" value="Genomic_DNA"/>
</dbReference>
<sequence length="103" mass="11611">MNIDKEEYIKSLEERIEKLEKLFEHLCIDQCKEITLTRCSLGDIKLGDNCNITMNSCPVGDVISDIEDAESRADDLESRIEDILADIDEAGTRLGTLENDSEC</sequence>
<keyword evidence="1" id="KW-0175">Coiled coil</keyword>
<feature type="coiled-coil region" evidence="1">
    <location>
        <begin position="59"/>
        <end position="93"/>
    </location>
</feature>
<evidence type="ECO:0000313" key="2">
    <source>
        <dbReference type="EMBL" id="NDO71495.1"/>
    </source>
</evidence>
<name>A0A9X5CBY9_9FIRM</name>
<reference evidence="2 3" key="1">
    <citation type="submission" date="2019-07" db="EMBL/GenBank/DDBJ databases">
        <title>Draft genome sequences of 15 bacterial species constituting the stable defined intestinal microbiota of the GM15 gnotobiotic mouse model.</title>
        <authorList>
            <person name="Elie C."/>
            <person name="Mathieu A."/>
            <person name="Saliou A."/>
            <person name="Darnaud M."/>
            <person name="Leulier F."/>
            <person name="Tamellini A."/>
        </authorList>
    </citation>
    <scope>NUCLEOTIDE SEQUENCE [LARGE SCALE GENOMIC DNA]</scope>
    <source>
        <strain evidence="3">ASF 502</strain>
    </source>
</reference>
<protein>
    <submittedName>
        <fullName evidence="2">Uncharacterized protein</fullName>
    </submittedName>
</protein>